<accession>A0A8H3HXA7</accession>
<dbReference type="EMBL" id="CAJNJQ010001586">
    <property type="protein sequence ID" value="CAE7144119.1"/>
    <property type="molecule type" value="Genomic_DNA"/>
</dbReference>
<comment type="caution">
    <text evidence="2">The sequence shown here is derived from an EMBL/GenBank/DDBJ whole genome shotgun (WGS) entry which is preliminary data.</text>
</comment>
<name>A0A8H3HXA7_9AGAM</name>
<dbReference type="AlphaFoldDB" id="A0A8H3HXA7"/>
<feature type="signal peptide" evidence="1">
    <location>
        <begin position="1"/>
        <end position="19"/>
    </location>
</feature>
<reference evidence="2" key="1">
    <citation type="submission" date="2021-01" db="EMBL/GenBank/DDBJ databases">
        <authorList>
            <person name="Kaushik A."/>
        </authorList>
    </citation>
    <scope>NUCLEOTIDE SEQUENCE</scope>
    <source>
        <strain evidence="2">AG5</strain>
    </source>
</reference>
<proteinExistence type="predicted"/>
<sequence length="493" mass="54606">MKLSSVVAILTFSASMVVGSPAGIPQTLQKRCKTERQGCSIFFDDCCDGYRCLSGGSRGSGECVKRRCISTHVELKLTCPADRKPCETVTDCGERRDGWRCQLLPLPKSAGICDITRTTCCENVGCIPKGQSNEFYLQAGLAQGITPRSRFTIHEANIISPKNIPIGTVEVDKVDTFVAHLKISNTLNLPTICYGRQVGRPERALDIYVTEEFVDAAEPSEAWAEVFSGDEEQLVLRPVERDIATVVLSVNAEKQATFTLNHPACVRYGIQTLPAPCFSPIPPSCSRVISVLTALLQWNWHLCRVPDSRPFQKDIDLEFYKLQVTDYSADGSPILTPNSPNLNEHGEFSFVASLDDYYGLRIINRSTQDLYADLFIFSPSTLAIDQKSIPIVDPALLHPIIPKNGHLTIGYGSELEIPFMFLVDPTMGYDITILKLFVSSAPVNFQSLKQSSPFEGGRSLISSNKVQDPINKKDLWDAFTITLIQKQDPKEKE</sequence>
<gene>
    <name evidence="2" type="ORF">RDB_LOCUS78197</name>
</gene>
<evidence type="ECO:0000313" key="3">
    <source>
        <dbReference type="Proteomes" id="UP000663827"/>
    </source>
</evidence>
<evidence type="ECO:0000256" key="1">
    <source>
        <dbReference type="SAM" id="SignalP"/>
    </source>
</evidence>
<organism evidence="2 3">
    <name type="scientific">Rhizoctonia solani</name>
    <dbReference type="NCBI Taxonomy" id="456999"/>
    <lineage>
        <taxon>Eukaryota</taxon>
        <taxon>Fungi</taxon>
        <taxon>Dikarya</taxon>
        <taxon>Basidiomycota</taxon>
        <taxon>Agaricomycotina</taxon>
        <taxon>Agaricomycetes</taxon>
        <taxon>Cantharellales</taxon>
        <taxon>Ceratobasidiaceae</taxon>
        <taxon>Rhizoctonia</taxon>
    </lineage>
</organism>
<protein>
    <submittedName>
        <fullName evidence="2">Uncharacterized protein</fullName>
    </submittedName>
</protein>
<keyword evidence="1" id="KW-0732">Signal</keyword>
<feature type="chain" id="PRO_5034197272" evidence="1">
    <location>
        <begin position="20"/>
        <end position="493"/>
    </location>
</feature>
<evidence type="ECO:0000313" key="2">
    <source>
        <dbReference type="EMBL" id="CAE7144119.1"/>
    </source>
</evidence>
<dbReference type="Proteomes" id="UP000663827">
    <property type="component" value="Unassembled WGS sequence"/>
</dbReference>